<evidence type="ECO:0000313" key="10">
    <source>
        <dbReference type="Proteomes" id="UP000184612"/>
    </source>
</evidence>
<dbReference type="GO" id="GO:0005886">
    <property type="term" value="C:plasma membrane"/>
    <property type="evidence" value="ECO:0007669"/>
    <property type="project" value="UniProtKB-SubCell"/>
</dbReference>
<evidence type="ECO:0000256" key="4">
    <source>
        <dbReference type="ARBA" id="ARBA00022692"/>
    </source>
</evidence>
<evidence type="ECO:0000256" key="5">
    <source>
        <dbReference type="ARBA" id="ARBA00022989"/>
    </source>
</evidence>
<dbReference type="InterPro" id="IPR000731">
    <property type="entry name" value="SSD"/>
</dbReference>
<dbReference type="Pfam" id="PF03176">
    <property type="entry name" value="MMPL"/>
    <property type="match status" value="2"/>
</dbReference>
<feature type="transmembrane region" description="Helical" evidence="7">
    <location>
        <begin position="959"/>
        <end position="979"/>
    </location>
</feature>
<evidence type="ECO:0000256" key="3">
    <source>
        <dbReference type="ARBA" id="ARBA00022475"/>
    </source>
</evidence>
<feature type="transmembrane region" description="Helical" evidence="7">
    <location>
        <begin position="857"/>
        <end position="876"/>
    </location>
</feature>
<evidence type="ECO:0000313" key="9">
    <source>
        <dbReference type="EMBL" id="SHO43152.1"/>
    </source>
</evidence>
<evidence type="ECO:0000256" key="7">
    <source>
        <dbReference type="SAM" id="Phobius"/>
    </source>
</evidence>
<proteinExistence type="inferred from homology"/>
<feature type="transmembrane region" description="Helical" evidence="7">
    <location>
        <begin position="177"/>
        <end position="193"/>
    </location>
</feature>
<accession>A0A1M7XWM1</accession>
<feature type="transmembrane region" description="Helical" evidence="7">
    <location>
        <begin position="200"/>
        <end position="220"/>
    </location>
</feature>
<comment type="subcellular location">
    <subcellularLocation>
        <location evidence="1">Cell membrane</location>
        <topology evidence="1">Multi-pass membrane protein</topology>
    </subcellularLocation>
</comment>
<organism evidence="9 10">
    <name type="scientific">Anaerocolumna xylanovorans DSM 12503</name>
    <dbReference type="NCBI Taxonomy" id="1121345"/>
    <lineage>
        <taxon>Bacteria</taxon>
        <taxon>Bacillati</taxon>
        <taxon>Bacillota</taxon>
        <taxon>Clostridia</taxon>
        <taxon>Lachnospirales</taxon>
        <taxon>Lachnospiraceae</taxon>
        <taxon>Anaerocolumna</taxon>
    </lineage>
</organism>
<keyword evidence="3" id="KW-1003">Cell membrane</keyword>
<feature type="transmembrane region" description="Helical" evidence="7">
    <location>
        <begin position="883"/>
        <end position="904"/>
    </location>
</feature>
<keyword evidence="10" id="KW-1185">Reference proteome</keyword>
<feature type="transmembrane region" description="Helical" evidence="7">
    <location>
        <begin position="280"/>
        <end position="302"/>
    </location>
</feature>
<sequence length="1032" mass="110815">MRNMIRFRYLILAVWVAVTVLFVLNQPDLSSILGGKGEATLQEDSPSNVAQKMLDDMSSSNGDTLIVVFHSDNALSTNDMDNISKGLDKLNADKDSLKITNLIDPFGTPSAKDQLISEDKTTLMVQVTYDLADRNRKEILDSFETAVKDIPVEHYITGGPAIANDYMNTVNKGVEKSGAITIIFILIVLILMFRSAVTPIVSLLAVGISYICSMGIIGVLNSAFGFPITNFTQMFIIVVLFGIGTDYHILLLNRFKEELSHGLSVDDAVIKSLKTSGKTILYSGLTVFMGFVSLSFVQFPVYRSANSVAIGIAILLLEILTLTPVLMRLLGPRLFWPSKASAGHKESKFWAGLTSNSVKHPILSLLIVAAVIVPVIFFNTTKLSFDSMADMPSDTPSVKGFHIIADEFGAGKAMPVTLVIKNKDAMDNNEALAALDNLTETLKTVNGIALVSGPTQPLGKPISDLYTDSQLKTVTKGLSDAKDGIGKVNDGLDTIEKQLSVPDFSQLNDLNSGTGDLTKGLSAVNDGLKAVDSGIKQGADGAASLADGAAKLKTGITTLNQGLKAINTNFNKVKTGYVSLSDGYTTLGTSIGQLKQLEQLMEASVGNLDKKLPGDVDVAALKAYLATLSKSLDQLSLGMTQANTNYAMLNKGLDQISIALSSVITNTSSDSELMKGISQLEAGAKVLNTGLKEGNKGQQQIIANMDKLKTGAGQVQEGVSTLTNNLTTLASGISDLKNGIITGKNGLTKITDGLTQGSDFLNQLTAAKSFYIPEEALSTDDITTMLNAYMSDDRTYARVTINLDTEPYADSSIQLMNTLNEVVKSHLNGTVLSDAKFGFAGATALSKDMSDMATHDITFTQIIVLAAIFILLILVTRSFWIPVYIIGSLIAAYYTSLSVTSWLSDMLFHNPGGMAWNVPFFAFVMIAALGVDYSIFLMERFREYPELPAKEAIIQAARHVGSVVLSAAVILSGTFATLYPSNLVILMELAIAVVIGLMLLSLVFLPVVIPALIDIQDKIMEHTDYSKKINKV</sequence>
<feature type="transmembrane region" description="Helical" evidence="7">
    <location>
        <begin position="232"/>
        <end position="252"/>
    </location>
</feature>
<protein>
    <submittedName>
        <fullName evidence="9">Putative drug exporter of the RND superfamily</fullName>
    </submittedName>
</protein>
<dbReference type="Gene3D" id="1.20.1640.10">
    <property type="entry name" value="Multidrug efflux transporter AcrB transmembrane domain"/>
    <property type="match status" value="2"/>
</dbReference>
<dbReference type="Proteomes" id="UP000184612">
    <property type="component" value="Unassembled WGS sequence"/>
</dbReference>
<feature type="domain" description="SSD" evidence="8">
    <location>
        <begin position="200"/>
        <end position="304"/>
    </location>
</feature>
<dbReference type="PANTHER" id="PTHR33406">
    <property type="entry name" value="MEMBRANE PROTEIN MJ1562-RELATED"/>
    <property type="match status" value="1"/>
</dbReference>
<dbReference type="InterPro" id="IPR050545">
    <property type="entry name" value="Mycobact_MmpL"/>
</dbReference>
<evidence type="ECO:0000256" key="1">
    <source>
        <dbReference type="ARBA" id="ARBA00004651"/>
    </source>
</evidence>
<dbReference type="PROSITE" id="PS50156">
    <property type="entry name" value="SSD"/>
    <property type="match status" value="1"/>
</dbReference>
<evidence type="ECO:0000256" key="6">
    <source>
        <dbReference type="ARBA" id="ARBA00023136"/>
    </source>
</evidence>
<evidence type="ECO:0000256" key="2">
    <source>
        <dbReference type="ARBA" id="ARBA00010157"/>
    </source>
</evidence>
<feature type="transmembrane region" description="Helical" evidence="7">
    <location>
        <begin position="308"/>
        <end position="330"/>
    </location>
</feature>
<dbReference type="STRING" id="1121345.SAMN02745217_00109"/>
<keyword evidence="5 7" id="KW-1133">Transmembrane helix</keyword>
<evidence type="ECO:0000259" key="8">
    <source>
        <dbReference type="PROSITE" id="PS50156"/>
    </source>
</evidence>
<keyword evidence="4 7" id="KW-0812">Transmembrane</keyword>
<dbReference type="EMBL" id="FRFD01000003">
    <property type="protein sequence ID" value="SHO43152.1"/>
    <property type="molecule type" value="Genomic_DNA"/>
</dbReference>
<dbReference type="AlphaFoldDB" id="A0A1M7XWM1"/>
<name>A0A1M7XWM1_9FIRM</name>
<dbReference type="InterPro" id="IPR004869">
    <property type="entry name" value="MMPL_dom"/>
</dbReference>
<dbReference type="SUPFAM" id="SSF82866">
    <property type="entry name" value="Multidrug efflux transporter AcrB transmembrane domain"/>
    <property type="match status" value="2"/>
</dbReference>
<dbReference type="OrthoDB" id="9782006at2"/>
<dbReference type="RefSeq" id="WP_073586869.1">
    <property type="nucleotide sequence ID" value="NZ_FRFD01000003.1"/>
</dbReference>
<dbReference type="PANTHER" id="PTHR33406:SF6">
    <property type="entry name" value="MEMBRANE PROTEIN YDGH-RELATED"/>
    <property type="match status" value="1"/>
</dbReference>
<feature type="transmembrane region" description="Helical" evidence="7">
    <location>
        <begin position="362"/>
        <end position="380"/>
    </location>
</feature>
<feature type="transmembrane region" description="Helical" evidence="7">
    <location>
        <begin position="916"/>
        <end position="938"/>
    </location>
</feature>
<reference evidence="9 10" key="1">
    <citation type="submission" date="2016-12" db="EMBL/GenBank/DDBJ databases">
        <authorList>
            <person name="Song W.-J."/>
            <person name="Kurnit D.M."/>
        </authorList>
    </citation>
    <scope>NUCLEOTIDE SEQUENCE [LARGE SCALE GENOMIC DNA]</scope>
    <source>
        <strain evidence="9 10">DSM 12503</strain>
    </source>
</reference>
<gene>
    <name evidence="9" type="ORF">SAMN02745217_00109</name>
</gene>
<comment type="similarity">
    <text evidence="2">Belongs to the resistance-nodulation-cell division (RND) (TC 2.A.6) family. MmpL subfamily.</text>
</comment>
<keyword evidence="6 7" id="KW-0472">Membrane</keyword>
<feature type="transmembrane region" description="Helical" evidence="7">
    <location>
        <begin position="985"/>
        <end position="1013"/>
    </location>
</feature>